<feature type="domain" description="AAA+ ATPase" evidence="6">
    <location>
        <begin position="48"/>
        <end position="195"/>
    </location>
</feature>
<keyword evidence="2" id="KW-0547">Nucleotide-binding</keyword>
<accession>A0ABM5M6T7</accession>
<keyword evidence="8" id="KW-0346">Stress response</keyword>
<dbReference type="InterPro" id="IPR027417">
    <property type="entry name" value="P-loop_NTPase"/>
</dbReference>
<reference evidence="8 9" key="1">
    <citation type="journal article" date="2011" name="J. Bacteriol.">
        <title>Genome analysis of a Mycoplasma hyorhinis strain derived from a primary human melanoma cell line.</title>
        <authorList>
            <person name="Kornspan J.D."/>
            <person name="Lysnyansky I."/>
            <person name="Kahan T."/>
            <person name="Herrmann R."/>
            <person name="Rottem S."/>
            <person name="Nir-Paz R."/>
        </authorList>
    </citation>
    <scope>NUCLEOTIDE SEQUENCE [LARGE SCALE GENOMIC DNA]</scope>
    <source>
        <strain evidence="8 9">MCLD</strain>
    </source>
</reference>
<dbReference type="SUPFAM" id="SSF52540">
    <property type="entry name" value="P-loop containing nucleoside triphosphate hydrolases"/>
    <property type="match status" value="2"/>
</dbReference>
<feature type="coiled-coil region" evidence="5">
    <location>
        <begin position="349"/>
        <end position="383"/>
    </location>
</feature>
<dbReference type="Pfam" id="PF10431">
    <property type="entry name" value="ClpB_D2-small"/>
    <property type="match status" value="1"/>
</dbReference>
<evidence type="ECO:0000313" key="8">
    <source>
        <dbReference type="EMBL" id="AEC46156.1"/>
    </source>
</evidence>
<dbReference type="Proteomes" id="UP000008738">
    <property type="component" value="Chromosome"/>
</dbReference>
<sequence length="690" mass="79397">MQINQDNTNVLEKFGRNLTKLAKENKLDPVINRDEEIRRIIKILSRKTKNNPVLVGEPGVGKTAIVEGIAIKIHQGQIPENLKNKEIWELDVTALIAGASYQGEFEKRLKLVLKEIEKSDGNIIMFIDEIHLLIGTGSAGGNAMDMANILKPMMARGEIKLIGATTINEYRKYIEKDSALERRMQKIFINEPTVDDTITILRGIKERFENFHKVRITDSALVAAASLSARYISDRFLPDKAIDLVDEAAANLKVQMNYQPEVLDKLKQKLAYIQMEKIALNSDDNAKNKNKIEKLEKEIEELNKHIDSLTKKWVQEKEKAFEISYKKEAINNLKTQMDNLALEQKYVEAGQVYNKMFALQKELEELEENKEENTLIKEVVNQEDIANIVSKWTKIPVEKLVESEKDKLLNLEINLAKKVKGQEQAIKLVADSILRFKANINDQNRPIGSFLFLGPTGVGKTELARALAYNLFDSEHQIIRLDMSEYMEKHSVSKLIGSPPGYIGHEEGGQLTEKIRLNPYSIVLFDEIEKAHSDVVNIFLQILDNGFLTDSKGRKVDFRNTIIIFTSNIGAKEILENKKLDFNQIKDRLLNYFKPEFINRLDEIISFNFLNKNVILEIIDLELNNLKNRLEKNSYYVDFGTEIKEFVSKNAYDQNFGARPIKRYIKKEIETFVAKKNHCKRNNWKRTICY</sequence>
<dbReference type="PROSITE" id="PS00871">
    <property type="entry name" value="CLPAB_2"/>
    <property type="match status" value="1"/>
</dbReference>
<dbReference type="Pfam" id="PF17871">
    <property type="entry name" value="AAA_lid_9"/>
    <property type="match status" value="1"/>
</dbReference>
<dbReference type="PANTHER" id="PTHR11638">
    <property type="entry name" value="ATP-DEPENDENT CLP PROTEASE"/>
    <property type="match status" value="1"/>
</dbReference>
<feature type="domain" description="AAA+ ATPase" evidence="6">
    <location>
        <begin position="446"/>
        <end position="586"/>
    </location>
</feature>
<dbReference type="InterPro" id="IPR001270">
    <property type="entry name" value="ClpA/B"/>
</dbReference>
<dbReference type="InterPro" id="IPR019489">
    <property type="entry name" value="Clp_ATPase_C"/>
</dbReference>
<dbReference type="InterPro" id="IPR003959">
    <property type="entry name" value="ATPase_AAA_core"/>
</dbReference>
<dbReference type="PRINTS" id="PR00300">
    <property type="entry name" value="CLPPROTEASEA"/>
</dbReference>
<evidence type="ECO:0000256" key="3">
    <source>
        <dbReference type="ARBA" id="ARBA00022840"/>
    </source>
</evidence>
<gene>
    <name evidence="8" type="ordered locus">SRH_03070</name>
</gene>
<keyword evidence="5" id="KW-0175">Coiled coil</keyword>
<dbReference type="Gene3D" id="1.10.8.60">
    <property type="match status" value="1"/>
</dbReference>
<dbReference type="InterPro" id="IPR050130">
    <property type="entry name" value="ClpA_ClpB"/>
</dbReference>
<dbReference type="Pfam" id="PF00004">
    <property type="entry name" value="AAA"/>
    <property type="match status" value="1"/>
</dbReference>
<proteinExistence type="predicted"/>
<dbReference type="EMBL" id="CP002669">
    <property type="protein sequence ID" value="AEC46156.1"/>
    <property type="molecule type" value="Genomic_DNA"/>
</dbReference>
<dbReference type="Gene3D" id="3.40.50.300">
    <property type="entry name" value="P-loop containing nucleotide triphosphate hydrolases"/>
    <property type="match status" value="3"/>
</dbReference>
<dbReference type="InterPro" id="IPR028299">
    <property type="entry name" value="ClpA/B_CS2"/>
</dbReference>
<keyword evidence="4" id="KW-0143">Chaperone</keyword>
<keyword evidence="9" id="KW-1185">Reference proteome</keyword>
<evidence type="ECO:0000313" key="9">
    <source>
        <dbReference type="Proteomes" id="UP000008738"/>
    </source>
</evidence>
<keyword evidence="1" id="KW-0677">Repeat</keyword>
<name>A0ABM5M6T7_MESHM</name>
<evidence type="ECO:0000259" key="6">
    <source>
        <dbReference type="SMART" id="SM00382"/>
    </source>
</evidence>
<feature type="coiled-coil region" evidence="5">
    <location>
        <begin position="278"/>
        <end position="319"/>
    </location>
</feature>
<dbReference type="CDD" id="cd00009">
    <property type="entry name" value="AAA"/>
    <property type="match status" value="1"/>
</dbReference>
<dbReference type="InterPro" id="IPR041546">
    <property type="entry name" value="ClpA/ClpB_AAA_lid"/>
</dbReference>
<evidence type="ECO:0000256" key="5">
    <source>
        <dbReference type="SAM" id="Coils"/>
    </source>
</evidence>
<dbReference type="SMART" id="SM01086">
    <property type="entry name" value="ClpB_D2-small"/>
    <property type="match status" value="1"/>
</dbReference>
<dbReference type="Pfam" id="PF07724">
    <property type="entry name" value="AAA_2"/>
    <property type="match status" value="1"/>
</dbReference>
<evidence type="ECO:0000256" key="4">
    <source>
        <dbReference type="ARBA" id="ARBA00023186"/>
    </source>
</evidence>
<organism evidence="8 9">
    <name type="scientific">Mesomycoplasma hyorhinis (strain MCLD)</name>
    <name type="common">Mycoplasma hyorhinis</name>
    <dbReference type="NCBI Taxonomy" id="936139"/>
    <lineage>
        <taxon>Bacteria</taxon>
        <taxon>Bacillati</taxon>
        <taxon>Mycoplasmatota</taxon>
        <taxon>Mycoplasmoidales</taxon>
        <taxon>Metamycoplasmataceae</taxon>
        <taxon>Mesomycoplasma</taxon>
    </lineage>
</organism>
<evidence type="ECO:0000256" key="1">
    <source>
        <dbReference type="ARBA" id="ARBA00022737"/>
    </source>
</evidence>
<dbReference type="PANTHER" id="PTHR11638:SF18">
    <property type="entry name" value="HEAT SHOCK PROTEIN 104"/>
    <property type="match status" value="1"/>
</dbReference>
<feature type="domain" description="Clp ATPase C-terminal" evidence="7">
    <location>
        <begin position="610"/>
        <end position="688"/>
    </location>
</feature>
<dbReference type="SMART" id="SM00382">
    <property type="entry name" value="AAA"/>
    <property type="match status" value="2"/>
</dbReference>
<dbReference type="InterPro" id="IPR003593">
    <property type="entry name" value="AAA+_ATPase"/>
</dbReference>
<dbReference type="RefSeq" id="WP_014582731.1">
    <property type="nucleotide sequence ID" value="NC_017519.1"/>
</dbReference>
<evidence type="ECO:0000256" key="2">
    <source>
        <dbReference type="ARBA" id="ARBA00022741"/>
    </source>
</evidence>
<keyword evidence="3" id="KW-0067">ATP-binding</keyword>
<protein>
    <submittedName>
        <fullName evidence="8">ATP-dependent serine proteinase, heat shock protein</fullName>
    </submittedName>
</protein>
<evidence type="ECO:0000259" key="7">
    <source>
        <dbReference type="SMART" id="SM01086"/>
    </source>
</evidence>
<dbReference type="CDD" id="cd19499">
    <property type="entry name" value="RecA-like_ClpB_Hsp104-like"/>
    <property type="match status" value="1"/>
</dbReference>